<protein>
    <submittedName>
        <fullName evidence="2">Uncharacterized protein</fullName>
    </submittedName>
</protein>
<organism evidence="2 3">
    <name type="scientific">Chlamydomonas reinhardtii</name>
    <name type="common">Chlamydomonas smithii</name>
    <dbReference type="NCBI Taxonomy" id="3055"/>
    <lineage>
        <taxon>Eukaryota</taxon>
        <taxon>Viridiplantae</taxon>
        <taxon>Chlorophyta</taxon>
        <taxon>core chlorophytes</taxon>
        <taxon>Chlorophyceae</taxon>
        <taxon>CS clade</taxon>
        <taxon>Chlamydomonadales</taxon>
        <taxon>Chlamydomonadaceae</taxon>
        <taxon>Chlamydomonas</taxon>
    </lineage>
</organism>
<accession>A0A2K3DVU3</accession>
<name>A0A2K3DVU3_CHLRE</name>
<dbReference type="Gramene" id="PNW84644">
    <property type="protein sequence ID" value="PNW84644"/>
    <property type="gene ID" value="CHLRE_03g152701v5"/>
</dbReference>
<dbReference type="AlphaFoldDB" id="A0A2K3DVU3"/>
<dbReference type="KEGG" id="cre:CHLRE_03g152701v5"/>
<reference evidence="2 3" key="1">
    <citation type="journal article" date="2007" name="Science">
        <title>The Chlamydomonas genome reveals the evolution of key animal and plant functions.</title>
        <authorList>
            <person name="Merchant S.S."/>
            <person name="Prochnik S.E."/>
            <person name="Vallon O."/>
            <person name="Harris E.H."/>
            <person name="Karpowicz S.J."/>
            <person name="Witman G.B."/>
            <person name="Terry A."/>
            <person name="Salamov A."/>
            <person name="Fritz-Laylin L.K."/>
            <person name="Marechal-Drouard L."/>
            <person name="Marshall W.F."/>
            <person name="Qu L.H."/>
            <person name="Nelson D.R."/>
            <person name="Sanderfoot A.A."/>
            <person name="Spalding M.H."/>
            <person name="Kapitonov V.V."/>
            <person name="Ren Q."/>
            <person name="Ferris P."/>
            <person name="Lindquist E."/>
            <person name="Shapiro H."/>
            <person name="Lucas S.M."/>
            <person name="Grimwood J."/>
            <person name="Schmutz J."/>
            <person name="Cardol P."/>
            <person name="Cerutti H."/>
            <person name="Chanfreau G."/>
            <person name="Chen C.L."/>
            <person name="Cognat V."/>
            <person name="Croft M.T."/>
            <person name="Dent R."/>
            <person name="Dutcher S."/>
            <person name="Fernandez E."/>
            <person name="Fukuzawa H."/>
            <person name="Gonzalez-Ballester D."/>
            <person name="Gonzalez-Halphen D."/>
            <person name="Hallmann A."/>
            <person name="Hanikenne M."/>
            <person name="Hippler M."/>
            <person name="Inwood W."/>
            <person name="Jabbari K."/>
            <person name="Kalanon M."/>
            <person name="Kuras R."/>
            <person name="Lefebvre P.A."/>
            <person name="Lemaire S.D."/>
            <person name="Lobanov A.V."/>
            <person name="Lohr M."/>
            <person name="Manuell A."/>
            <person name="Meier I."/>
            <person name="Mets L."/>
            <person name="Mittag M."/>
            <person name="Mittelmeier T."/>
            <person name="Moroney J.V."/>
            <person name="Moseley J."/>
            <person name="Napoli C."/>
            <person name="Nedelcu A.M."/>
            <person name="Niyogi K."/>
            <person name="Novoselov S.V."/>
            <person name="Paulsen I.T."/>
            <person name="Pazour G."/>
            <person name="Purton S."/>
            <person name="Ral J.P."/>
            <person name="Riano-Pachon D.M."/>
            <person name="Riekhof W."/>
            <person name="Rymarquis L."/>
            <person name="Schroda M."/>
            <person name="Stern D."/>
            <person name="Umen J."/>
            <person name="Willows R."/>
            <person name="Wilson N."/>
            <person name="Zimmer S.L."/>
            <person name="Allmer J."/>
            <person name="Balk J."/>
            <person name="Bisova K."/>
            <person name="Chen C.J."/>
            <person name="Elias M."/>
            <person name="Gendler K."/>
            <person name="Hauser C."/>
            <person name="Lamb M.R."/>
            <person name="Ledford H."/>
            <person name="Long J.C."/>
            <person name="Minagawa J."/>
            <person name="Page M.D."/>
            <person name="Pan J."/>
            <person name="Pootakham W."/>
            <person name="Roje S."/>
            <person name="Rose A."/>
            <person name="Stahlberg E."/>
            <person name="Terauchi A.M."/>
            <person name="Yang P."/>
            <person name="Ball S."/>
            <person name="Bowler C."/>
            <person name="Dieckmann C.L."/>
            <person name="Gladyshev V.N."/>
            <person name="Green P."/>
            <person name="Jorgensen R."/>
            <person name="Mayfield S."/>
            <person name="Mueller-Roeber B."/>
            <person name="Rajamani S."/>
            <person name="Sayre R.T."/>
            <person name="Brokstein P."/>
            <person name="Dubchak I."/>
            <person name="Goodstein D."/>
            <person name="Hornick L."/>
            <person name="Huang Y.W."/>
            <person name="Jhaveri J."/>
            <person name="Luo Y."/>
            <person name="Martinez D."/>
            <person name="Ngau W.C."/>
            <person name="Otillar B."/>
            <person name="Poliakov A."/>
            <person name="Porter A."/>
            <person name="Szajkowski L."/>
            <person name="Werner G."/>
            <person name="Zhou K."/>
            <person name="Grigoriev I.V."/>
            <person name="Rokhsar D.S."/>
            <person name="Grossman A.R."/>
        </authorList>
    </citation>
    <scope>NUCLEOTIDE SEQUENCE [LARGE SCALE GENOMIC DNA]</scope>
    <source>
        <strain evidence="3">CC-503</strain>
    </source>
</reference>
<sequence length="208" mass="21395">MRQLHEASPHGAQALRAAIDQALRTAAELRTQNQRLRAALQRKASAGHGPPSLPSQQRQHQSAAGGGTGEAVCGSPPQTPTSSRPPGTDAQQQEVSGPAAGPAAGCNNAWSPADPRVRSCWHVACGGCSACGRAGSASPKSTFAPAVGHCGTGAIAGSPGARSPVTPQGALQEQSLSAARQRRFSWRRLRSCKSEAESALTSYLEMDN</sequence>
<dbReference type="InParanoid" id="A0A2K3DVU3"/>
<keyword evidence="3" id="KW-1185">Reference proteome</keyword>
<evidence type="ECO:0000313" key="3">
    <source>
        <dbReference type="Proteomes" id="UP000006906"/>
    </source>
</evidence>
<evidence type="ECO:0000256" key="1">
    <source>
        <dbReference type="SAM" id="MobiDB-lite"/>
    </source>
</evidence>
<feature type="region of interest" description="Disordered" evidence="1">
    <location>
        <begin position="33"/>
        <end position="107"/>
    </location>
</feature>
<proteinExistence type="predicted"/>
<dbReference type="EMBL" id="CM008964">
    <property type="protein sequence ID" value="PNW84644.1"/>
    <property type="molecule type" value="Genomic_DNA"/>
</dbReference>
<gene>
    <name evidence="2" type="ORF">CHLRE_03g152701v5</name>
</gene>
<evidence type="ECO:0000313" key="2">
    <source>
        <dbReference type="EMBL" id="PNW84644.1"/>
    </source>
</evidence>
<dbReference type="Proteomes" id="UP000006906">
    <property type="component" value="Chromosome 3"/>
</dbReference>
<dbReference type="GeneID" id="66052715"/>
<dbReference type="RefSeq" id="XP_042925670.1">
    <property type="nucleotide sequence ID" value="XM_043060541.1"/>
</dbReference>